<dbReference type="GO" id="GO:0043571">
    <property type="term" value="P:maintenance of CRISPR repeat elements"/>
    <property type="evidence" value="ECO:0007669"/>
    <property type="project" value="UniProtKB-UniRule"/>
</dbReference>
<organism evidence="11 12">
    <name type="scientific">Halanaerobacter jeridensis</name>
    <dbReference type="NCBI Taxonomy" id="706427"/>
    <lineage>
        <taxon>Bacteria</taxon>
        <taxon>Bacillati</taxon>
        <taxon>Bacillota</taxon>
        <taxon>Clostridia</taxon>
        <taxon>Halanaerobiales</taxon>
        <taxon>Halobacteroidaceae</taxon>
        <taxon>Halanaerobacter</taxon>
    </lineage>
</organism>
<evidence type="ECO:0000256" key="7">
    <source>
        <dbReference type="ARBA" id="ARBA00023125"/>
    </source>
</evidence>
<dbReference type="EMBL" id="JAFBDQ010000004">
    <property type="protein sequence ID" value="MBM7556095.1"/>
    <property type="molecule type" value="Genomic_DNA"/>
</dbReference>
<comment type="similarity">
    <text evidence="10">Belongs to the CRISPR-associated endonuclease Cas1 family.</text>
</comment>
<evidence type="ECO:0000256" key="10">
    <source>
        <dbReference type="HAMAP-Rule" id="MF_01470"/>
    </source>
</evidence>
<keyword evidence="7 10" id="KW-0238">DNA-binding</keyword>
<evidence type="ECO:0000256" key="5">
    <source>
        <dbReference type="ARBA" id="ARBA00022842"/>
    </source>
</evidence>
<evidence type="ECO:0000313" key="12">
    <source>
        <dbReference type="Proteomes" id="UP000774000"/>
    </source>
</evidence>
<dbReference type="InterPro" id="IPR042206">
    <property type="entry name" value="CRISPR-assoc_Cas1_C"/>
</dbReference>
<reference evidence="11" key="1">
    <citation type="submission" date="2021-01" db="EMBL/GenBank/DDBJ databases">
        <title>Genomic Encyclopedia of Type Strains, Phase IV (KMG-IV): sequencing the most valuable type-strain genomes for metagenomic binning, comparative biology and taxonomic classification.</title>
        <authorList>
            <person name="Goeker M."/>
        </authorList>
    </citation>
    <scope>NUCLEOTIDE SEQUENCE</scope>
    <source>
        <strain evidence="11">DSM 23230</strain>
    </source>
</reference>
<dbReference type="GO" id="GO:0003677">
    <property type="term" value="F:DNA binding"/>
    <property type="evidence" value="ECO:0007669"/>
    <property type="project" value="UniProtKB-KW"/>
</dbReference>
<feature type="binding site" evidence="10">
    <location>
        <position position="253"/>
    </location>
    <ligand>
        <name>Mn(2+)</name>
        <dbReference type="ChEBI" id="CHEBI:29035"/>
    </ligand>
</feature>
<keyword evidence="12" id="KW-1185">Reference proteome</keyword>
<feature type="binding site" evidence="10">
    <location>
        <position position="173"/>
    </location>
    <ligand>
        <name>Mn(2+)</name>
        <dbReference type="ChEBI" id="CHEBI:29035"/>
    </ligand>
</feature>
<dbReference type="Proteomes" id="UP000774000">
    <property type="component" value="Unassembled WGS sequence"/>
</dbReference>
<evidence type="ECO:0000256" key="9">
    <source>
        <dbReference type="ARBA" id="ARBA00038592"/>
    </source>
</evidence>
<dbReference type="PANTHER" id="PTHR34353">
    <property type="entry name" value="CRISPR-ASSOCIATED ENDONUCLEASE CAS1 1"/>
    <property type="match status" value="1"/>
</dbReference>
<dbReference type="GO" id="GO:0046872">
    <property type="term" value="F:metal ion binding"/>
    <property type="evidence" value="ECO:0007669"/>
    <property type="project" value="UniProtKB-UniRule"/>
</dbReference>
<dbReference type="GO" id="GO:0016787">
    <property type="term" value="F:hydrolase activity"/>
    <property type="evidence" value="ECO:0007669"/>
    <property type="project" value="UniProtKB-KW"/>
</dbReference>
<evidence type="ECO:0000313" key="11">
    <source>
        <dbReference type="EMBL" id="MBM7556095.1"/>
    </source>
</evidence>
<keyword evidence="5 10" id="KW-0460">Magnesium</keyword>
<protein>
    <recommendedName>
        <fullName evidence="10">CRISPR-associated endonuclease Cas1</fullName>
        <ecNumber evidence="10">3.1.-.-</ecNumber>
    </recommendedName>
</protein>
<evidence type="ECO:0000256" key="4">
    <source>
        <dbReference type="ARBA" id="ARBA00022801"/>
    </source>
</evidence>
<dbReference type="GO" id="GO:0004519">
    <property type="term" value="F:endonuclease activity"/>
    <property type="evidence" value="ECO:0007669"/>
    <property type="project" value="UniProtKB-UniRule"/>
</dbReference>
<gene>
    <name evidence="10" type="primary">cas1</name>
    <name evidence="11" type="ORF">JOC47_000931</name>
</gene>
<dbReference type="InterPro" id="IPR042211">
    <property type="entry name" value="CRISPR-assoc_Cas1_N"/>
</dbReference>
<keyword evidence="2 10" id="KW-0479">Metal-binding</keyword>
<evidence type="ECO:0000256" key="3">
    <source>
        <dbReference type="ARBA" id="ARBA00022759"/>
    </source>
</evidence>
<dbReference type="InterPro" id="IPR002729">
    <property type="entry name" value="CRISPR-assoc_Cas1"/>
</dbReference>
<sequence>MGQKSLVVDDYGMFVGKKSERVVVKKDKEVIKEVPFFRLKEIMISSSGVSFSSDLIQECAKAGIQIDFVDYRGQHLAKLSSAAMTGTIKTRRQQLMAYQDKRGLELASTFAQGKIDNQIVLLKYLAKSRKQKNKELYDWIYNQIEEIEEIKKELEDITGDDIEECRSLILSSEGRAAQKYWQVIEEILPDELEFPGRKTQGAEDLVNSLLNYGYGILYSQVSSAILRAGLDLYAGFLHADRPGKPSLTLDLIEEFRQTIVDKTIIGLLNQNVKFEVEEGRIAEDDRKKLANKILDRLKSKERYEGKKYRLEVIIQKQARKLASYLKGNREYDSFVSGW</sequence>
<accession>A0A938XVN9</accession>
<keyword evidence="8 10" id="KW-0464">Manganese</keyword>
<dbReference type="AlphaFoldDB" id="A0A938XVN9"/>
<comment type="caution">
    <text evidence="11">The sequence shown here is derived from an EMBL/GenBank/DDBJ whole genome shotgun (WGS) entry which is preliminary data.</text>
</comment>
<feature type="binding site" evidence="10">
    <location>
        <position position="238"/>
    </location>
    <ligand>
        <name>Mn(2+)</name>
        <dbReference type="ChEBI" id="CHEBI:29035"/>
    </ligand>
</feature>
<comment type="subunit">
    <text evidence="9 10">Homodimer, forms a heterotetramer with a Cas2 homodimer.</text>
</comment>
<dbReference type="Gene3D" id="1.20.120.920">
    <property type="entry name" value="CRISPR-associated endonuclease Cas1, C-terminal domain"/>
    <property type="match status" value="1"/>
</dbReference>
<dbReference type="CDD" id="cd09634">
    <property type="entry name" value="Cas1_I-II-III"/>
    <property type="match status" value="1"/>
</dbReference>
<evidence type="ECO:0000256" key="1">
    <source>
        <dbReference type="ARBA" id="ARBA00022722"/>
    </source>
</evidence>
<dbReference type="HAMAP" id="MF_01470">
    <property type="entry name" value="Cas1"/>
    <property type="match status" value="1"/>
</dbReference>
<dbReference type="Gene3D" id="3.100.10.20">
    <property type="entry name" value="CRISPR-associated endonuclease Cas1, N-terminal domain"/>
    <property type="match status" value="1"/>
</dbReference>
<dbReference type="GO" id="GO:0051607">
    <property type="term" value="P:defense response to virus"/>
    <property type="evidence" value="ECO:0007669"/>
    <property type="project" value="UniProtKB-UniRule"/>
</dbReference>
<evidence type="ECO:0000256" key="6">
    <source>
        <dbReference type="ARBA" id="ARBA00023118"/>
    </source>
</evidence>
<keyword evidence="1 10" id="KW-0540">Nuclease</keyword>
<keyword evidence="3 10" id="KW-0255">Endonuclease</keyword>
<comment type="cofactor">
    <cofactor evidence="10">
        <name>Mg(2+)</name>
        <dbReference type="ChEBI" id="CHEBI:18420"/>
    </cofactor>
    <cofactor evidence="10">
        <name>Mn(2+)</name>
        <dbReference type="ChEBI" id="CHEBI:29035"/>
    </cofactor>
</comment>
<dbReference type="PANTHER" id="PTHR34353:SF2">
    <property type="entry name" value="CRISPR-ASSOCIATED ENDONUCLEASE CAS1 1"/>
    <property type="match status" value="1"/>
</dbReference>
<evidence type="ECO:0000256" key="8">
    <source>
        <dbReference type="ARBA" id="ARBA00023211"/>
    </source>
</evidence>
<dbReference type="InterPro" id="IPR050646">
    <property type="entry name" value="Cas1"/>
</dbReference>
<keyword evidence="4 10" id="KW-0378">Hydrolase</keyword>
<dbReference type="EC" id="3.1.-.-" evidence="10"/>
<dbReference type="RefSeq" id="WP_204700812.1">
    <property type="nucleotide sequence ID" value="NZ_JAFBDQ010000004.1"/>
</dbReference>
<dbReference type="Pfam" id="PF01867">
    <property type="entry name" value="Cas_Cas1"/>
    <property type="match status" value="1"/>
</dbReference>
<keyword evidence="6 10" id="KW-0051">Antiviral defense</keyword>
<evidence type="ECO:0000256" key="2">
    <source>
        <dbReference type="ARBA" id="ARBA00022723"/>
    </source>
</evidence>
<dbReference type="NCBIfam" id="TIGR00287">
    <property type="entry name" value="cas1"/>
    <property type="match status" value="1"/>
</dbReference>
<name>A0A938XVN9_9FIRM</name>
<comment type="function">
    <text evidence="10">CRISPR (clustered regularly interspaced short palindromic repeat), is an adaptive immune system that provides protection against mobile genetic elements (viruses, transposable elements and conjugative plasmids). CRISPR clusters contain spacers, sequences complementary to antecedent mobile elements, and target invading nucleic acids. CRISPR clusters are transcribed and processed into CRISPR RNA (crRNA). Acts as a dsDNA endonuclease. Involved in the integration of spacer DNA into the CRISPR cassette.</text>
</comment>
<proteinExistence type="inferred from homology"/>